<name>A0A371XB62_9HYPH</name>
<dbReference type="AlphaFoldDB" id="A0A371XB62"/>
<dbReference type="RefSeq" id="WP_116681726.1">
    <property type="nucleotide sequence ID" value="NZ_QURL01000001.1"/>
</dbReference>
<sequence>MTEEAMGDNARARRFWTDEDTAAVRSGFAAGEPIASIAARLDRSATSVGAHAKRLKIKHMGERVIWTEEVLQRTYRLLCEGYSYGEIAKMYGVTKIAVRSRCNATWVGAAAREKLGVTKSKPVRFWTKERRDELARMYRLEWPLKKMAKALGVTLQSIRHQAAEQGLSDRERGARIMGAQRRGKKHSAKAIAVMSEKAKARWQRPDYVKKQSAIVKSEHMATISRIANDRRRGFSIPDDKLADYRTYRDNGYSPAEAGEALGLVQAVAA</sequence>
<dbReference type="EMBL" id="QURL01000001">
    <property type="protein sequence ID" value="RFC66473.1"/>
    <property type="molecule type" value="Genomic_DNA"/>
</dbReference>
<comment type="caution">
    <text evidence="1">The sequence shown here is derived from an EMBL/GenBank/DDBJ whole genome shotgun (WGS) entry which is preliminary data.</text>
</comment>
<accession>A0A371XB62</accession>
<proteinExistence type="predicted"/>
<dbReference type="Proteomes" id="UP000264310">
    <property type="component" value="Unassembled WGS sequence"/>
</dbReference>
<evidence type="ECO:0000313" key="2">
    <source>
        <dbReference type="Proteomes" id="UP000264310"/>
    </source>
</evidence>
<gene>
    <name evidence="1" type="ORF">DYI37_03255</name>
</gene>
<evidence type="ECO:0000313" key="1">
    <source>
        <dbReference type="EMBL" id="RFC66473.1"/>
    </source>
</evidence>
<keyword evidence="2" id="KW-1185">Reference proteome</keyword>
<protein>
    <submittedName>
        <fullName evidence="1">Uncharacterized protein</fullName>
    </submittedName>
</protein>
<reference evidence="1 2" key="1">
    <citation type="submission" date="2018-08" db="EMBL/GenBank/DDBJ databases">
        <title>Fulvimarina sp. 85, whole genome shotgun sequence.</title>
        <authorList>
            <person name="Tuo L."/>
        </authorList>
    </citation>
    <scope>NUCLEOTIDE SEQUENCE [LARGE SCALE GENOMIC DNA]</scope>
    <source>
        <strain evidence="1 2">85</strain>
    </source>
</reference>
<organism evidence="1 2">
    <name type="scientific">Fulvimarina endophytica</name>
    <dbReference type="NCBI Taxonomy" id="2293836"/>
    <lineage>
        <taxon>Bacteria</taxon>
        <taxon>Pseudomonadati</taxon>
        <taxon>Pseudomonadota</taxon>
        <taxon>Alphaproteobacteria</taxon>
        <taxon>Hyphomicrobiales</taxon>
        <taxon>Aurantimonadaceae</taxon>
        <taxon>Fulvimarina</taxon>
    </lineage>
</organism>